<sequence length="78" mass="9298">MRKKKQTRHPFDKWFKQKNFNLVKGKHFKCRVYCMNVQLRNAAAKRNIRLSINVDGNTLHISNLTLKCRDIKGKGKRK</sequence>
<reference evidence="1" key="1">
    <citation type="journal article" date="2015" name="Nature">
        <title>Complex archaea that bridge the gap between prokaryotes and eukaryotes.</title>
        <authorList>
            <person name="Spang A."/>
            <person name="Saw J.H."/>
            <person name="Jorgensen S.L."/>
            <person name="Zaremba-Niedzwiedzka K."/>
            <person name="Martijn J."/>
            <person name="Lind A.E."/>
            <person name="van Eijk R."/>
            <person name="Schleper C."/>
            <person name="Guy L."/>
            <person name="Ettema T.J."/>
        </authorList>
    </citation>
    <scope>NUCLEOTIDE SEQUENCE</scope>
</reference>
<dbReference type="EMBL" id="LAZR01019766">
    <property type="protein sequence ID" value="KKL91319.1"/>
    <property type="molecule type" value="Genomic_DNA"/>
</dbReference>
<gene>
    <name evidence="1" type="ORF">LCGC14_1895870</name>
</gene>
<evidence type="ECO:0000313" key="1">
    <source>
        <dbReference type="EMBL" id="KKL91319.1"/>
    </source>
</evidence>
<protein>
    <submittedName>
        <fullName evidence="1">Uncharacterized protein</fullName>
    </submittedName>
</protein>
<organism evidence="1">
    <name type="scientific">marine sediment metagenome</name>
    <dbReference type="NCBI Taxonomy" id="412755"/>
    <lineage>
        <taxon>unclassified sequences</taxon>
        <taxon>metagenomes</taxon>
        <taxon>ecological metagenomes</taxon>
    </lineage>
</organism>
<comment type="caution">
    <text evidence="1">The sequence shown here is derived from an EMBL/GenBank/DDBJ whole genome shotgun (WGS) entry which is preliminary data.</text>
</comment>
<proteinExistence type="predicted"/>
<name>A0A0F9FY43_9ZZZZ</name>
<dbReference type="AlphaFoldDB" id="A0A0F9FY43"/>
<accession>A0A0F9FY43</accession>